<dbReference type="InterPro" id="IPR037395">
    <property type="entry name" value="GSKIP"/>
</dbReference>
<keyword evidence="4" id="KW-1185">Reference proteome</keyword>
<dbReference type="Pfam" id="PF05303">
    <property type="entry name" value="GSKIP_dom"/>
    <property type="match status" value="1"/>
</dbReference>
<dbReference type="GO" id="GO:0051018">
    <property type="term" value="F:protein kinase A binding"/>
    <property type="evidence" value="ECO:0007669"/>
    <property type="project" value="TreeGrafter"/>
</dbReference>
<evidence type="ECO:0000256" key="1">
    <source>
        <dbReference type="ARBA" id="ARBA00009571"/>
    </source>
</evidence>
<gene>
    <name evidence="3" type="ORF">ECPE_LOCUS11475</name>
</gene>
<dbReference type="Proteomes" id="UP000272942">
    <property type="component" value="Unassembled WGS sequence"/>
</dbReference>
<dbReference type="EMBL" id="UZAN01050909">
    <property type="protein sequence ID" value="VDP88551.1"/>
    <property type="molecule type" value="Genomic_DNA"/>
</dbReference>
<organism evidence="5">
    <name type="scientific">Echinostoma caproni</name>
    <dbReference type="NCBI Taxonomy" id="27848"/>
    <lineage>
        <taxon>Eukaryota</taxon>
        <taxon>Metazoa</taxon>
        <taxon>Spiralia</taxon>
        <taxon>Lophotrochozoa</taxon>
        <taxon>Platyhelminthes</taxon>
        <taxon>Trematoda</taxon>
        <taxon>Digenea</taxon>
        <taxon>Plagiorchiida</taxon>
        <taxon>Echinostomata</taxon>
        <taxon>Echinostomatoidea</taxon>
        <taxon>Echinostomatidae</taxon>
        <taxon>Echinostoma</taxon>
    </lineage>
</organism>
<sequence length="178" mass="20019">MNKLTRDYRIRMPDERQGPRNRLCASREILPKFSLDSYSLCSALNLWCSCARIGSSESDAKLCSVEAEAAITEVAFGVKEIRLASDKLPCTDSIAYLNLTTLEGEPMCVEISVKGFCPVGRRTFVLRWRTPLIPDLLYLETSVSKKYVVNFSESSSIRILFGHFVFALFIHGDHSLSL</sequence>
<feature type="domain" description="GSKIP" evidence="2">
    <location>
        <begin position="64"/>
        <end position="122"/>
    </location>
</feature>
<dbReference type="InterPro" id="IPR007967">
    <property type="entry name" value="GSKIP_dom"/>
</dbReference>
<dbReference type="GO" id="GO:0060828">
    <property type="term" value="P:regulation of canonical Wnt signaling pathway"/>
    <property type="evidence" value="ECO:0007669"/>
    <property type="project" value="InterPro"/>
</dbReference>
<evidence type="ECO:0000313" key="3">
    <source>
        <dbReference type="EMBL" id="VDP88551.1"/>
    </source>
</evidence>
<reference evidence="3 4" key="2">
    <citation type="submission" date="2018-11" db="EMBL/GenBank/DDBJ databases">
        <authorList>
            <consortium name="Pathogen Informatics"/>
        </authorList>
    </citation>
    <scope>NUCLEOTIDE SEQUENCE [LARGE SCALE GENOMIC DNA]</scope>
    <source>
        <strain evidence="3 4">Egypt</strain>
    </source>
</reference>
<name>A0A183AWY9_9TREM</name>
<dbReference type="WBParaSite" id="ECPE_0001150901-mRNA-1">
    <property type="protein sequence ID" value="ECPE_0001150901-mRNA-1"/>
    <property type="gene ID" value="ECPE_0001150901"/>
</dbReference>
<accession>A0A183AWY9</accession>
<proteinExistence type="inferred from homology"/>
<dbReference type="GO" id="GO:0019207">
    <property type="term" value="F:kinase regulator activity"/>
    <property type="evidence" value="ECO:0007669"/>
    <property type="project" value="TreeGrafter"/>
</dbReference>
<evidence type="ECO:0000259" key="2">
    <source>
        <dbReference type="Pfam" id="PF05303"/>
    </source>
</evidence>
<evidence type="ECO:0000313" key="5">
    <source>
        <dbReference type="WBParaSite" id="ECPE_0001150901-mRNA-1"/>
    </source>
</evidence>
<dbReference type="OrthoDB" id="5804279at2759"/>
<evidence type="ECO:0000313" key="4">
    <source>
        <dbReference type="Proteomes" id="UP000272942"/>
    </source>
</evidence>
<comment type="similarity">
    <text evidence="1">Belongs to the GSKIP family.</text>
</comment>
<protein>
    <submittedName>
        <fullName evidence="5">DUF727 domain-containing protein</fullName>
    </submittedName>
</protein>
<dbReference type="PANTHER" id="PTHR12490:SF4">
    <property type="entry name" value="GSK3B-INTERACTING PROTEIN"/>
    <property type="match status" value="1"/>
</dbReference>
<dbReference type="InterPro" id="IPR023231">
    <property type="entry name" value="GSKIP_dom_sf"/>
</dbReference>
<dbReference type="Gene3D" id="3.30.2280.10">
    <property type="entry name" value="Hypothetical protein (hspc210)"/>
    <property type="match status" value="1"/>
</dbReference>
<dbReference type="SUPFAM" id="SSF103107">
    <property type="entry name" value="Hypothetical protein c14orf129, hspc210"/>
    <property type="match status" value="1"/>
</dbReference>
<dbReference type="PANTHER" id="PTHR12490">
    <property type="entry name" value="GSK3B-INTERACTING PROTEIN"/>
    <property type="match status" value="1"/>
</dbReference>
<reference evidence="5" key="1">
    <citation type="submission" date="2016-06" db="UniProtKB">
        <authorList>
            <consortium name="WormBaseParasite"/>
        </authorList>
    </citation>
    <scope>IDENTIFICATION</scope>
</reference>
<dbReference type="AlphaFoldDB" id="A0A183AWY9"/>
<dbReference type="GO" id="GO:0005737">
    <property type="term" value="C:cytoplasm"/>
    <property type="evidence" value="ECO:0007669"/>
    <property type="project" value="TreeGrafter"/>
</dbReference>